<dbReference type="AlphaFoldDB" id="A0AAG5DMD1"/>
<reference evidence="4" key="1">
    <citation type="submission" date="2024-04" db="UniProtKB">
        <authorList>
            <consortium name="EnsemblMetazoa"/>
        </authorList>
    </citation>
    <scope>IDENTIFICATION</scope>
    <source>
        <strain evidence="4">EBRO</strain>
    </source>
</reference>
<keyword evidence="1" id="KW-0862">Zinc</keyword>
<feature type="region of interest" description="Disordered" evidence="2">
    <location>
        <begin position="189"/>
        <end position="278"/>
    </location>
</feature>
<feature type="compositionally biased region" description="Polar residues" evidence="2">
    <location>
        <begin position="247"/>
        <end position="268"/>
    </location>
</feature>
<dbReference type="Proteomes" id="UP000075880">
    <property type="component" value="Unassembled WGS sequence"/>
</dbReference>
<organism evidence="4 5">
    <name type="scientific">Anopheles atroparvus</name>
    <name type="common">European mosquito</name>
    <dbReference type="NCBI Taxonomy" id="41427"/>
    <lineage>
        <taxon>Eukaryota</taxon>
        <taxon>Metazoa</taxon>
        <taxon>Ecdysozoa</taxon>
        <taxon>Arthropoda</taxon>
        <taxon>Hexapoda</taxon>
        <taxon>Insecta</taxon>
        <taxon>Pterygota</taxon>
        <taxon>Neoptera</taxon>
        <taxon>Endopterygota</taxon>
        <taxon>Diptera</taxon>
        <taxon>Nematocera</taxon>
        <taxon>Culicoidea</taxon>
        <taxon>Culicidae</taxon>
        <taxon>Anophelinae</taxon>
        <taxon>Anopheles</taxon>
    </lineage>
</organism>
<proteinExistence type="predicted"/>
<feature type="compositionally biased region" description="Basic residues" evidence="2">
    <location>
        <begin position="201"/>
        <end position="211"/>
    </location>
</feature>
<keyword evidence="5" id="KW-1185">Reference proteome</keyword>
<protein>
    <recommendedName>
        <fullName evidence="3">C2H2-type domain-containing protein</fullName>
    </recommendedName>
</protein>
<dbReference type="PROSITE" id="PS50157">
    <property type="entry name" value="ZINC_FINGER_C2H2_2"/>
    <property type="match status" value="1"/>
</dbReference>
<evidence type="ECO:0000256" key="2">
    <source>
        <dbReference type="SAM" id="MobiDB-lite"/>
    </source>
</evidence>
<feature type="domain" description="C2H2-type" evidence="3">
    <location>
        <begin position="322"/>
        <end position="349"/>
    </location>
</feature>
<feature type="compositionally biased region" description="Basic and acidic residues" evidence="2">
    <location>
        <begin position="224"/>
        <end position="233"/>
    </location>
</feature>
<evidence type="ECO:0000259" key="3">
    <source>
        <dbReference type="PROSITE" id="PS50157"/>
    </source>
</evidence>
<sequence length="356" mass="41014">MENAENVELKPCKNVDDPLAIGVVKKEPINGYNESDDRDAPMYNDRSGDDLTMRDCLVKLESMCTDEIEIGEVKMESGESDYTKHEEHYTEISRTSCNVLSDQSLPVQGRTQHESQSEIKSMPIEVATSVVSKSTTKLKWKRSPLQNHQRYVKRVAKQTPQEHAEVLARRRARYKMERDLERSYSMPIEETTSDVSNKTIKLNRKRRRPRDHLRYVQKVAKQSPQEHAEELARRRARYKMKRDLERSSLQSSTNDNMQSSEQRTSVQAEMQRDSESTVVKMPIDKDTNSESSMHAYVECLEIGPALDNTQTSGLIEMTKHSYDCQECGKPFTREAKLKSHSCSRKGKVRKQCSVES</sequence>
<keyword evidence="1" id="KW-0479">Metal-binding</keyword>
<name>A0AAG5DMD1_ANOAO</name>
<evidence type="ECO:0000256" key="1">
    <source>
        <dbReference type="PROSITE-ProRule" id="PRU00042"/>
    </source>
</evidence>
<keyword evidence="1" id="KW-0863">Zinc-finger</keyword>
<accession>A0AAG5DMD1</accession>
<evidence type="ECO:0000313" key="4">
    <source>
        <dbReference type="EnsemblMetazoa" id="ENSAATROPP012281"/>
    </source>
</evidence>
<dbReference type="EnsemblMetazoa" id="ENSAATROPT013496">
    <property type="protein sequence ID" value="ENSAATROPP012281"/>
    <property type="gene ID" value="ENSAATROPG010963"/>
</dbReference>
<dbReference type="GO" id="GO:0008270">
    <property type="term" value="F:zinc ion binding"/>
    <property type="evidence" value="ECO:0007669"/>
    <property type="project" value="UniProtKB-KW"/>
</dbReference>
<dbReference type="InterPro" id="IPR013087">
    <property type="entry name" value="Znf_C2H2_type"/>
</dbReference>
<evidence type="ECO:0000313" key="5">
    <source>
        <dbReference type="Proteomes" id="UP000075880"/>
    </source>
</evidence>